<reference evidence="3" key="1">
    <citation type="journal article" date="2020" name="Stud. Mycol.">
        <title>101 Dothideomycetes genomes: a test case for predicting lifestyles and emergence of pathogens.</title>
        <authorList>
            <person name="Haridas S."/>
            <person name="Albert R."/>
            <person name="Binder M."/>
            <person name="Bloem J."/>
            <person name="Labutti K."/>
            <person name="Salamov A."/>
            <person name="Andreopoulos B."/>
            <person name="Baker S."/>
            <person name="Barry K."/>
            <person name="Bills G."/>
            <person name="Bluhm B."/>
            <person name="Cannon C."/>
            <person name="Castanera R."/>
            <person name="Culley D."/>
            <person name="Daum C."/>
            <person name="Ezra D."/>
            <person name="Gonzalez J."/>
            <person name="Henrissat B."/>
            <person name="Kuo A."/>
            <person name="Liang C."/>
            <person name="Lipzen A."/>
            <person name="Lutzoni F."/>
            <person name="Magnuson J."/>
            <person name="Mondo S."/>
            <person name="Nolan M."/>
            <person name="Ohm R."/>
            <person name="Pangilinan J."/>
            <person name="Park H.-J."/>
            <person name="Ramirez L."/>
            <person name="Alfaro M."/>
            <person name="Sun H."/>
            <person name="Tritt A."/>
            <person name="Yoshinaga Y."/>
            <person name="Zwiers L.-H."/>
            <person name="Turgeon B."/>
            <person name="Goodwin S."/>
            <person name="Spatafora J."/>
            <person name="Crous P."/>
            <person name="Grigoriev I."/>
        </authorList>
    </citation>
    <scope>NUCLEOTIDE SEQUENCE</scope>
    <source>
        <strain evidence="3">CBS 183.55</strain>
    </source>
</reference>
<feature type="domain" description="Myb-like DNA-binding" evidence="2">
    <location>
        <begin position="58"/>
        <end position="105"/>
    </location>
</feature>
<gene>
    <name evidence="3" type="ORF">M421DRAFT_5647</name>
</gene>
<dbReference type="GeneID" id="54353073"/>
<dbReference type="RefSeq" id="XP_033448236.1">
    <property type="nucleotide sequence ID" value="XM_033595406.1"/>
</dbReference>
<accession>A0A6A5RLX0</accession>
<dbReference type="Pfam" id="PF22980">
    <property type="entry name" value="Myb_DNA-bind_8"/>
    <property type="match status" value="2"/>
</dbReference>
<feature type="compositionally biased region" description="Basic residues" evidence="1">
    <location>
        <begin position="173"/>
        <end position="183"/>
    </location>
</feature>
<evidence type="ECO:0000256" key="1">
    <source>
        <dbReference type="SAM" id="MobiDB-lite"/>
    </source>
</evidence>
<evidence type="ECO:0000259" key="2">
    <source>
        <dbReference type="Pfam" id="PF22980"/>
    </source>
</evidence>
<feature type="domain" description="Myb-like DNA-binding" evidence="2">
    <location>
        <begin position="5"/>
        <end position="52"/>
    </location>
</feature>
<keyword evidence="4" id="KW-1185">Reference proteome</keyword>
<dbReference type="OrthoDB" id="3944408at2759"/>
<evidence type="ECO:0000313" key="3">
    <source>
        <dbReference type="EMBL" id="KAF1927984.1"/>
    </source>
</evidence>
<proteinExistence type="predicted"/>
<feature type="region of interest" description="Disordered" evidence="1">
    <location>
        <begin position="104"/>
        <end position="214"/>
    </location>
</feature>
<protein>
    <recommendedName>
        <fullName evidence="2">Myb-like DNA-binding domain-containing protein</fullName>
    </recommendedName>
</protein>
<feature type="compositionally biased region" description="Acidic residues" evidence="1">
    <location>
        <begin position="160"/>
        <end position="169"/>
    </location>
</feature>
<evidence type="ECO:0000313" key="4">
    <source>
        <dbReference type="Proteomes" id="UP000800082"/>
    </source>
</evidence>
<dbReference type="InterPro" id="IPR054505">
    <property type="entry name" value="Myb_DNA-bind_8"/>
</dbReference>
<dbReference type="AlphaFoldDB" id="A0A6A5RLX0"/>
<sequence>MPTTEENIQFLYLILTQGGAPTVDWHPICAALSLEKGAVTKRWSRLKQAMEKGEKPAESNYEFLWLMVTHSTRDKKYDWDAIAQACNSTKGACSKRYSRMKLAIERGDAPPSTPLKSKKDAAATPKTTPARIEVKSEEDDAGTPTPTPKRKRALAKNYTEAEDDEDEQDEKLKRAKSTPKSKPRPTNAFRASDERDTEEASTTIQGEPFDEDGDVFTDALEHASADVADEGELDEVSSTSIFSDKFTNAQEMADVLVNSQTPPTSEQRTEAEGISKVLDDFV</sequence>
<name>A0A6A5RLX0_9PLEO</name>
<organism evidence="3 4">
    <name type="scientific">Didymella exigua CBS 183.55</name>
    <dbReference type="NCBI Taxonomy" id="1150837"/>
    <lineage>
        <taxon>Eukaryota</taxon>
        <taxon>Fungi</taxon>
        <taxon>Dikarya</taxon>
        <taxon>Ascomycota</taxon>
        <taxon>Pezizomycotina</taxon>
        <taxon>Dothideomycetes</taxon>
        <taxon>Pleosporomycetidae</taxon>
        <taxon>Pleosporales</taxon>
        <taxon>Pleosporineae</taxon>
        <taxon>Didymellaceae</taxon>
        <taxon>Didymella</taxon>
    </lineage>
</organism>
<dbReference type="Proteomes" id="UP000800082">
    <property type="component" value="Unassembled WGS sequence"/>
</dbReference>
<dbReference type="EMBL" id="ML978970">
    <property type="protein sequence ID" value="KAF1927984.1"/>
    <property type="molecule type" value="Genomic_DNA"/>
</dbReference>